<dbReference type="InterPro" id="IPR040424">
    <property type="entry name" value="Smn1"/>
</dbReference>
<proteinExistence type="inferred from homology"/>
<keyword evidence="4" id="KW-0508">mRNA splicing</keyword>
<dbReference type="InterPro" id="IPR049481">
    <property type="entry name" value="SMN_G2-BD"/>
</dbReference>
<reference evidence="9" key="1">
    <citation type="journal article" date="2015" name="PLoS Genet.">
        <title>The dynamic genome and transcriptome of the human fungal pathogen Blastomyces and close relative Emmonsia.</title>
        <authorList>
            <person name="Munoz J.F."/>
            <person name="Gauthier G.M."/>
            <person name="Desjardins C.A."/>
            <person name="Gallo J.E."/>
            <person name="Holder J."/>
            <person name="Sullivan T.D."/>
            <person name="Marty A.J."/>
            <person name="Carmen J.C."/>
            <person name="Chen Z."/>
            <person name="Ding L."/>
            <person name="Gujja S."/>
            <person name="Magrini V."/>
            <person name="Misas E."/>
            <person name="Mitreva M."/>
            <person name="Priest M."/>
            <person name="Saif S."/>
            <person name="Whiston E.A."/>
            <person name="Young S."/>
            <person name="Zeng Q."/>
            <person name="Goldman W.E."/>
            <person name="Mardis E.R."/>
            <person name="Taylor J.W."/>
            <person name="McEwen J.G."/>
            <person name="Clay O.K."/>
            <person name="Klein B.S."/>
            <person name="Cuomo C.A."/>
        </authorList>
    </citation>
    <scope>NUCLEOTIDE SEQUENCE [LARGE SCALE GENOMIC DNA]</scope>
    <source>
        <strain evidence="9">UAMH 139</strain>
    </source>
</reference>
<dbReference type="CDD" id="cd22852">
    <property type="entry name" value="SMN_C"/>
    <property type="match status" value="1"/>
</dbReference>
<dbReference type="EMBL" id="LDEV01002147">
    <property type="protein sequence ID" value="KLJ10149.1"/>
    <property type="molecule type" value="Genomic_DNA"/>
</dbReference>
<feature type="compositionally biased region" description="Acidic residues" evidence="6">
    <location>
        <begin position="85"/>
        <end position="99"/>
    </location>
</feature>
<keyword evidence="5" id="KW-0539">Nucleus</keyword>
<dbReference type="GO" id="GO:0006397">
    <property type="term" value="P:mRNA processing"/>
    <property type="evidence" value="ECO:0007669"/>
    <property type="project" value="UniProtKB-KW"/>
</dbReference>
<dbReference type="InterPro" id="IPR047313">
    <property type="entry name" value="SMN_C"/>
</dbReference>
<dbReference type="CDD" id="cd22851">
    <property type="entry name" value="SMN_N"/>
    <property type="match status" value="1"/>
</dbReference>
<sequence length="185" mass="20377">MGKRKRSKKKPLTQEEIWDDSALIQSWDDAVEEYKLYHSIQARGENVDDILRAEEAKARAEDEAAVEEGHDELAAGTQPHGQPEAETESAYEEANDQEMEMTGTDLHGDHGAHGDQRDAPSAKANPEPNRTASGIFANMPQLVSQGGSDSSGADEGLRNLMMAWYFAGYYTGLHEGQQRGTNQRS</sequence>
<evidence type="ECO:0000259" key="7">
    <source>
        <dbReference type="Pfam" id="PF20636"/>
    </source>
</evidence>
<feature type="compositionally biased region" description="Basic and acidic residues" evidence="6">
    <location>
        <begin position="54"/>
        <end position="73"/>
    </location>
</feature>
<dbReference type="PANTHER" id="PTHR39267:SF1">
    <property type="entry name" value="SURVIVAL MOTOR NEURON PROTEIN"/>
    <property type="match status" value="1"/>
</dbReference>
<feature type="domain" description="Survival Motor Neuron Gemin2-binding" evidence="7">
    <location>
        <begin position="15"/>
        <end position="35"/>
    </location>
</feature>
<name>A0A0H1BF84_9EURO</name>
<comment type="caution">
    <text evidence="8">The sequence shown here is derived from an EMBL/GenBank/DDBJ whole genome shotgun (WGS) entry which is preliminary data.</text>
</comment>
<comment type="subcellular location">
    <subcellularLocation>
        <location evidence="1">Nucleus</location>
    </subcellularLocation>
</comment>
<dbReference type="STRING" id="2060906.A0A0H1BF84"/>
<dbReference type="Proteomes" id="UP000053573">
    <property type="component" value="Unassembled WGS sequence"/>
</dbReference>
<keyword evidence="9" id="KW-1185">Reference proteome</keyword>
<dbReference type="Pfam" id="PF20636">
    <property type="entry name" value="SMN_G2-BD"/>
    <property type="match status" value="1"/>
</dbReference>
<comment type="similarity">
    <text evidence="2">Belongs to the SMN family.</text>
</comment>
<feature type="compositionally biased region" description="Polar residues" evidence="6">
    <location>
        <begin position="141"/>
        <end position="151"/>
    </location>
</feature>
<dbReference type="GO" id="GO:0005634">
    <property type="term" value="C:nucleus"/>
    <property type="evidence" value="ECO:0007669"/>
    <property type="project" value="UniProtKB-SubCell"/>
</dbReference>
<dbReference type="PANTHER" id="PTHR39267">
    <property type="entry name" value="SURVIVAL MOTOR NEURON-LIKE PROTEIN 1"/>
    <property type="match status" value="1"/>
</dbReference>
<evidence type="ECO:0000256" key="5">
    <source>
        <dbReference type="ARBA" id="ARBA00023242"/>
    </source>
</evidence>
<evidence type="ECO:0000313" key="9">
    <source>
        <dbReference type="Proteomes" id="UP000053573"/>
    </source>
</evidence>
<dbReference type="OrthoDB" id="197400at2759"/>
<feature type="region of interest" description="Disordered" evidence="6">
    <location>
        <begin position="54"/>
        <end position="155"/>
    </location>
</feature>
<gene>
    <name evidence="8" type="ORF">EMPG_14462</name>
</gene>
<evidence type="ECO:0000313" key="8">
    <source>
        <dbReference type="EMBL" id="KLJ10149.1"/>
    </source>
</evidence>
<evidence type="ECO:0000256" key="3">
    <source>
        <dbReference type="ARBA" id="ARBA00022664"/>
    </source>
</evidence>
<evidence type="ECO:0000256" key="6">
    <source>
        <dbReference type="SAM" id="MobiDB-lite"/>
    </source>
</evidence>
<feature type="compositionally biased region" description="Basic and acidic residues" evidence="6">
    <location>
        <begin position="106"/>
        <end position="120"/>
    </location>
</feature>
<keyword evidence="3" id="KW-0507">mRNA processing</keyword>
<evidence type="ECO:0000256" key="2">
    <source>
        <dbReference type="ARBA" id="ARBA00005371"/>
    </source>
</evidence>
<protein>
    <recommendedName>
        <fullName evidence="7">Survival Motor Neuron Gemin2-binding domain-containing protein</fullName>
    </recommendedName>
</protein>
<evidence type="ECO:0000256" key="1">
    <source>
        <dbReference type="ARBA" id="ARBA00004123"/>
    </source>
</evidence>
<organism evidence="8 9">
    <name type="scientific">Blastomyces silverae</name>
    <dbReference type="NCBI Taxonomy" id="2060906"/>
    <lineage>
        <taxon>Eukaryota</taxon>
        <taxon>Fungi</taxon>
        <taxon>Dikarya</taxon>
        <taxon>Ascomycota</taxon>
        <taxon>Pezizomycotina</taxon>
        <taxon>Eurotiomycetes</taxon>
        <taxon>Eurotiomycetidae</taxon>
        <taxon>Onygenales</taxon>
        <taxon>Ajellomycetaceae</taxon>
        <taxon>Blastomyces</taxon>
    </lineage>
</organism>
<accession>A0A0H1BF84</accession>
<evidence type="ECO:0000256" key="4">
    <source>
        <dbReference type="ARBA" id="ARBA00023187"/>
    </source>
</evidence>
<dbReference type="GO" id="GO:0008380">
    <property type="term" value="P:RNA splicing"/>
    <property type="evidence" value="ECO:0007669"/>
    <property type="project" value="UniProtKB-KW"/>
</dbReference>
<dbReference type="AlphaFoldDB" id="A0A0H1BF84"/>